<comment type="caution">
    <text evidence="2">The sequence shown here is derived from an EMBL/GenBank/DDBJ whole genome shotgun (WGS) entry which is preliminary data.</text>
</comment>
<dbReference type="InterPro" id="IPR002575">
    <property type="entry name" value="Aminoglycoside_PTrfase"/>
</dbReference>
<reference evidence="3" key="1">
    <citation type="journal article" date="2019" name="Int. J. Syst. Evol. Microbiol.">
        <title>The Global Catalogue of Microorganisms (GCM) 10K type strain sequencing project: providing services to taxonomists for standard genome sequencing and annotation.</title>
        <authorList>
            <consortium name="The Broad Institute Genomics Platform"/>
            <consortium name="The Broad Institute Genome Sequencing Center for Infectious Disease"/>
            <person name="Wu L."/>
            <person name="Ma J."/>
        </authorList>
    </citation>
    <scope>NUCLEOTIDE SEQUENCE [LARGE SCALE GENOMIC DNA]</scope>
    <source>
        <strain evidence="3">JCM 16259</strain>
    </source>
</reference>
<organism evidence="2 3">
    <name type="scientific">Terrabacter carboxydivorans</name>
    <dbReference type="NCBI Taxonomy" id="619730"/>
    <lineage>
        <taxon>Bacteria</taxon>
        <taxon>Bacillati</taxon>
        <taxon>Actinomycetota</taxon>
        <taxon>Actinomycetes</taxon>
        <taxon>Micrococcales</taxon>
        <taxon>Intrasporangiaceae</taxon>
        <taxon>Terrabacter</taxon>
    </lineage>
</organism>
<keyword evidence="3" id="KW-1185">Reference proteome</keyword>
<dbReference type="Pfam" id="PF01636">
    <property type="entry name" value="APH"/>
    <property type="match status" value="1"/>
</dbReference>
<protein>
    <recommendedName>
        <fullName evidence="1">Aminoglycoside phosphotransferase domain-containing protein</fullName>
    </recommendedName>
</protein>
<accession>A0ABP5YJ61</accession>
<proteinExistence type="predicted"/>
<dbReference type="EMBL" id="BAAARE010000008">
    <property type="protein sequence ID" value="GAA2482233.1"/>
    <property type="molecule type" value="Genomic_DNA"/>
</dbReference>
<evidence type="ECO:0000313" key="3">
    <source>
        <dbReference type="Proteomes" id="UP001500730"/>
    </source>
</evidence>
<dbReference type="Gene3D" id="3.90.1200.10">
    <property type="match status" value="1"/>
</dbReference>
<evidence type="ECO:0000313" key="2">
    <source>
        <dbReference type="EMBL" id="GAA2482233.1"/>
    </source>
</evidence>
<evidence type="ECO:0000259" key="1">
    <source>
        <dbReference type="Pfam" id="PF01636"/>
    </source>
</evidence>
<sequence>MRLSTRTGQGCSAVVSAALSGSGLVMLTRATLKVLPGRWRAPGVGAVTPVDARWVADRFALGAVRSVEWVARGALGEVHRLVTDTGPYAVKRAFWREDPGDVVESRARFEVGLVERCVAAGVHAPRPVLTGDGTVVARDDSGTGWRVHEFAPGVVPDRSDIAAEHWVLGQAALIHRLEGEPMPGDTVHPFYRDCAVDWSDLADRAVASGADWAGGLRSRATELDDLGAWASSVPLGAPVLCHRDLRASNTLLDDDGTRWLLEWDEVSAHVPAREVGTVLLHHVPDEAALVTLAAAYGHVGGTELPEGAEPFASGVAVWLNFLAGQVEVLRDPDNDADHREFALPNLRGLVEDVPGMPALARCGVVAGQAANRARTRGPRTMGA</sequence>
<dbReference type="SUPFAM" id="SSF56112">
    <property type="entry name" value="Protein kinase-like (PK-like)"/>
    <property type="match status" value="1"/>
</dbReference>
<feature type="domain" description="Aminoglycoside phosphotransferase" evidence="1">
    <location>
        <begin position="71"/>
        <end position="302"/>
    </location>
</feature>
<dbReference type="InterPro" id="IPR011009">
    <property type="entry name" value="Kinase-like_dom_sf"/>
</dbReference>
<dbReference type="Proteomes" id="UP001500730">
    <property type="component" value="Unassembled WGS sequence"/>
</dbReference>
<name>A0ABP5YJ61_9MICO</name>
<gene>
    <name evidence="2" type="ORF">GCM10009858_20020</name>
</gene>